<keyword evidence="4" id="KW-0684">Rhamnose metabolism</keyword>
<comment type="similarity">
    <text evidence="1">Belongs to the short-chain dehydrogenases/reductases (SDR) family.</text>
</comment>
<dbReference type="Proteomes" id="UP000756132">
    <property type="component" value="Chromosome 12"/>
</dbReference>
<accession>A0A9Q8PL20</accession>
<gene>
    <name evidence="5" type="ORF">CLAFUR5_13485</name>
</gene>
<dbReference type="PANTHER" id="PTHR42760:SF83">
    <property type="entry name" value="(3R)-3-HYDROXYACYL-COA DEHYDROGENASE"/>
    <property type="match status" value="1"/>
</dbReference>
<dbReference type="InterPro" id="IPR002347">
    <property type="entry name" value="SDR_fam"/>
</dbReference>
<reference evidence="5" key="1">
    <citation type="submission" date="2021-12" db="EMBL/GenBank/DDBJ databases">
        <authorList>
            <person name="Zaccaron A."/>
            <person name="Stergiopoulos I."/>
        </authorList>
    </citation>
    <scope>NUCLEOTIDE SEQUENCE</scope>
    <source>
        <strain evidence="5">Race5_Kim</strain>
    </source>
</reference>
<dbReference type="GO" id="GO:0019301">
    <property type="term" value="P:rhamnose catabolic process"/>
    <property type="evidence" value="ECO:0007669"/>
    <property type="project" value="UniProtKB-ARBA"/>
</dbReference>
<dbReference type="SUPFAM" id="SSF51735">
    <property type="entry name" value="NAD(P)-binding Rossmann-fold domains"/>
    <property type="match status" value="1"/>
</dbReference>
<organism evidence="5 6">
    <name type="scientific">Passalora fulva</name>
    <name type="common">Tomato leaf mold</name>
    <name type="synonym">Cladosporium fulvum</name>
    <dbReference type="NCBI Taxonomy" id="5499"/>
    <lineage>
        <taxon>Eukaryota</taxon>
        <taxon>Fungi</taxon>
        <taxon>Dikarya</taxon>
        <taxon>Ascomycota</taxon>
        <taxon>Pezizomycotina</taxon>
        <taxon>Dothideomycetes</taxon>
        <taxon>Dothideomycetidae</taxon>
        <taxon>Mycosphaerellales</taxon>
        <taxon>Mycosphaerellaceae</taxon>
        <taxon>Fulvia</taxon>
    </lineage>
</organism>
<protein>
    <submittedName>
        <fullName evidence="5">L-rhamnose-1-dehydrogenase</fullName>
    </submittedName>
</protein>
<evidence type="ECO:0000313" key="5">
    <source>
        <dbReference type="EMBL" id="UJO24349.1"/>
    </source>
</evidence>
<dbReference type="KEGG" id="ffu:CLAFUR5_13485"/>
<keyword evidence="3" id="KW-0560">Oxidoreductase</keyword>
<dbReference type="PRINTS" id="PR00080">
    <property type="entry name" value="SDRFAMILY"/>
</dbReference>
<evidence type="ECO:0000313" key="6">
    <source>
        <dbReference type="Proteomes" id="UP000756132"/>
    </source>
</evidence>
<sequence>MAGLLAGEVAAVTGGVTGIGRAIALGFLREGASVTVNYLDSEESVKHFESLKAEAPKDARLTGVAGDIGKKEVAQAIVEKAVSSFGGLDVFVANAGVSQFKDFLTLEEAVLDSHLDTNIKGTFWTSQAAAKHMVSQGRGGSIIGISSISAHLGGAQQVHYTPTKAVVLSMMQSQACALGKHGIRCNALLPGTTRTALAAGDLANADKLRYLETRTPLGRVADPEDIAGPAIFLASDLSKFVSGAQILVDGGISVSLQ</sequence>
<keyword evidence="6" id="KW-1185">Reference proteome</keyword>
<dbReference type="RefSeq" id="XP_047768715.1">
    <property type="nucleotide sequence ID" value="XM_047912633.1"/>
</dbReference>
<dbReference type="PANTHER" id="PTHR42760">
    <property type="entry name" value="SHORT-CHAIN DEHYDROGENASES/REDUCTASES FAMILY MEMBER"/>
    <property type="match status" value="1"/>
</dbReference>
<dbReference type="EMBL" id="CP090174">
    <property type="protein sequence ID" value="UJO24349.1"/>
    <property type="molecule type" value="Genomic_DNA"/>
</dbReference>
<dbReference type="GO" id="GO:0006633">
    <property type="term" value="P:fatty acid biosynthetic process"/>
    <property type="evidence" value="ECO:0007669"/>
    <property type="project" value="TreeGrafter"/>
</dbReference>
<dbReference type="Pfam" id="PF13561">
    <property type="entry name" value="adh_short_C2"/>
    <property type="match status" value="1"/>
</dbReference>
<dbReference type="CDD" id="cd05233">
    <property type="entry name" value="SDR_c"/>
    <property type="match status" value="1"/>
</dbReference>
<dbReference type="FunFam" id="3.40.50.720:FF:000417">
    <property type="entry name" value="Glucose 1-dehydrogenase, putative"/>
    <property type="match status" value="1"/>
</dbReference>
<proteinExistence type="inferred from homology"/>
<name>A0A9Q8PL20_PASFU</name>
<dbReference type="Gene3D" id="3.40.50.720">
    <property type="entry name" value="NAD(P)-binding Rossmann-like Domain"/>
    <property type="match status" value="1"/>
</dbReference>
<dbReference type="OrthoDB" id="417891at2759"/>
<evidence type="ECO:0000256" key="4">
    <source>
        <dbReference type="ARBA" id="ARBA00023308"/>
    </source>
</evidence>
<keyword evidence="2" id="KW-0521">NADP</keyword>
<evidence type="ECO:0000256" key="3">
    <source>
        <dbReference type="ARBA" id="ARBA00023002"/>
    </source>
</evidence>
<reference evidence="5" key="2">
    <citation type="journal article" date="2022" name="Microb. Genom.">
        <title>A chromosome-scale genome assembly of the tomato pathogen Cladosporium fulvum reveals a compartmentalized genome architecture and the presence of a dispensable chromosome.</title>
        <authorList>
            <person name="Zaccaron A.Z."/>
            <person name="Chen L.H."/>
            <person name="Samaras A."/>
            <person name="Stergiopoulos I."/>
        </authorList>
    </citation>
    <scope>NUCLEOTIDE SEQUENCE</scope>
    <source>
        <strain evidence="5">Race5_Kim</strain>
    </source>
</reference>
<dbReference type="OMA" id="LTTHIAC"/>
<dbReference type="InterPro" id="IPR036291">
    <property type="entry name" value="NAD(P)-bd_dom_sf"/>
</dbReference>
<evidence type="ECO:0000256" key="1">
    <source>
        <dbReference type="ARBA" id="ARBA00006484"/>
    </source>
</evidence>
<dbReference type="GeneID" id="71993363"/>
<dbReference type="AlphaFoldDB" id="A0A9Q8PL20"/>
<dbReference type="GO" id="GO:0016616">
    <property type="term" value="F:oxidoreductase activity, acting on the CH-OH group of donors, NAD or NADP as acceptor"/>
    <property type="evidence" value="ECO:0007669"/>
    <property type="project" value="TreeGrafter"/>
</dbReference>
<dbReference type="GO" id="GO:0048038">
    <property type="term" value="F:quinone binding"/>
    <property type="evidence" value="ECO:0007669"/>
    <property type="project" value="TreeGrafter"/>
</dbReference>
<dbReference type="PRINTS" id="PR00081">
    <property type="entry name" value="GDHRDH"/>
</dbReference>
<evidence type="ECO:0000256" key="2">
    <source>
        <dbReference type="ARBA" id="ARBA00022857"/>
    </source>
</evidence>